<feature type="transmembrane region" description="Helical" evidence="5">
    <location>
        <begin position="179"/>
        <end position="198"/>
    </location>
</feature>
<dbReference type="InterPro" id="IPR001958">
    <property type="entry name" value="Tet-R_TetA/multi-R_MdtG-like"/>
</dbReference>
<name>A0A4V3D0G0_LABRH</name>
<evidence type="ECO:0000256" key="2">
    <source>
        <dbReference type="ARBA" id="ARBA00022692"/>
    </source>
</evidence>
<gene>
    <name evidence="7" type="ORF">EV186_1011446</name>
</gene>
<organism evidence="7 8">
    <name type="scientific">Labedaea rhizosphaerae</name>
    <dbReference type="NCBI Taxonomy" id="598644"/>
    <lineage>
        <taxon>Bacteria</taxon>
        <taxon>Bacillati</taxon>
        <taxon>Actinomycetota</taxon>
        <taxon>Actinomycetes</taxon>
        <taxon>Pseudonocardiales</taxon>
        <taxon>Pseudonocardiaceae</taxon>
        <taxon>Labedaea</taxon>
    </lineage>
</organism>
<dbReference type="Gene3D" id="1.20.1720.10">
    <property type="entry name" value="Multidrug resistance protein D"/>
    <property type="match status" value="1"/>
</dbReference>
<keyword evidence="3 5" id="KW-1133">Transmembrane helix</keyword>
<sequence length="477" mass="48746">MTLTTGDLTTTPVRHERPVLSTAGLVTILLGAALPIVDFFVVNVALQTIDADLGAGPTMLELVVAGYGIAYATLLVLGGRLGDRYGRRRLFGIGLTAFTLTSLICGIAPNAGTLVAARAAQGAASALMLPQVLSTITATTSGDRRARAFGAYGAVGGMGTVIGQLLGGVLVAANVAGTGWRPIFLINVPIGIAGLLLAKRTMPDTRATDPARPDAVGTVLLGATMLALLVPLMTGRTLHWPLWTIGLLVAVPVLAVLFVRNQRAQERAGRLPLLPPSVVGLRSMRTGLIAAVPFFAGFGGFMFVYAVALQSGLRFGPVAAGLAITPMAVAFFTMSLVAPRLVRRYGRRVILTGIAIQVTGLLAMAGTAAVAWPHLGVATLAPAMVVFGAGQGMVMTTLFRVILAEVPADLAGVGSGALATTQQTALALGVATLGSLFVALAAPGALGVRAAFLVALGVYALAGAVFAVLSRHLPDPR</sequence>
<feature type="transmembrane region" description="Helical" evidence="5">
    <location>
        <begin position="288"/>
        <end position="309"/>
    </location>
</feature>
<dbReference type="Proteomes" id="UP000295444">
    <property type="component" value="Unassembled WGS sequence"/>
</dbReference>
<feature type="transmembrane region" description="Helical" evidence="5">
    <location>
        <begin position="378"/>
        <end position="403"/>
    </location>
</feature>
<dbReference type="InterPro" id="IPR036259">
    <property type="entry name" value="MFS_trans_sf"/>
</dbReference>
<evidence type="ECO:0000259" key="6">
    <source>
        <dbReference type="PROSITE" id="PS50850"/>
    </source>
</evidence>
<protein>
    <submittedName>
        <fullName evidence="7">MFS transporter</fullName>
    </submittedName>
</protein>
<feature type="transmembrane region" description="Helical" evidence="5">
    <location>
        <begin position="58"/>
        <end position="78"/>
    </location>
</feature>
<feature type="transmembrane region" description="Helical" evidence="5">
    <location>
        <begin position="149"/>
        <end position="173"/>
    </location>
</feature>
<keyword evidence="4 5" id="KW-0472">Membrane</keyword>
<feature type="transmembrane region" description="Helical" evidence="5">
    <location>
        <begin position="115"/>
        <end position="137"/>
    </location>
</feature>
<reference evidence="7 8" key="1">
    <citation type="submission" date="2019-03" db="EMBL/GenBank/DDBJ databases">
        <title>Genomic Encyclopedia of Type Strains, Phase IV (KMG-IV): sequencing the most valuable type-strain genomes for metagenomic binning, comparative biology and taxonomic classification.</title>
        <authorList>
            <person name="Goeker M."/>
        </authorList>
    </citation>
    <scope>NUCLEOTIDE SEQUENCE [LARGE SCALE GENOMIC DNA]</scope>
    <source>
        <strain evidence="7 8">DSM 45361</strain>
    </source>
</reference>
<dbReference type="OrthoDB" id="4532109at2"/>
<dbReference type="GO" id="GO:0005886">
    <property type="term" value="C:plasma membrane"/>
    <property type="evidence" value="ECO:0007669"/>
    <property type="project" value="UniProtKB-SubCell"/>
</dbReference>
<dbReference type="PANTHER" id="PTHR42718">
    <property type="entry name" value="MAJOR FACILITATOR SUPERFAMILY MULTIDRUG TRANSPORTER MFSC"/>
    <property type="match status" value="1"/>
</dbReference>
<accession>A0A4V3D0G0</accession>
<dbReference type="PROSITE" id="PS50850">
    <property type="entry name" value="MFS"/>
    <property type="match status" value="1"/>
</dbReference>
<dbReference type="GO" id="GO:0022857">
    <property type="term" value="F:transmembrane transporter activity"/>
    <property type="evidence" value="ECO:0007669"/>
    <property type="project" value="InterPro"/>
</dbReference>
<proteinExistence type="predicted"/>
<dbReference type="SUPFAM" id="SSF103473">
    <property type="entry name" value="MFS general substrate transporter"/>
    <property type="match status" value="1"/>
</dbReference>
<dbReference type="InterPro" id="IPR020846">
    <property type="entry name" value="MFS_dom"/>
</dbReference>
<feature type="domain" description="Major facilitator superfamily (MFS) profile" evidence="6">
    <location>
        <begin position="24"/>
        <end position="474"/>
    </location>
</feature>
<dbReference type="EMBL" id="SNXZ01000001">
    <property type="protein sequence ID" value="TDQ05475.1"/>
    <property type="molecule type" value="Genomic_DNA"/>
</dbReference>
<keyword evidence="8" id="KW-1185">Reference proteome</keyword>
<comment type="subcellular location">
    <subcellularLocation>
        <location evidence="1">Cell membrane</location>
        <topology evidence="1">Multi-pass membrane protein</topology>
    </subcellularLocation>
</comment>
<comment type="caution">
    <text evidence="7">The sequence shown here is derived from an EMBL/GenBank/DDBJ whole genome shotgun (WGS) entry which is preliminary data.</text>
</comment>
<keyword evidence="2 5" id="KW-0812">Transmembrane</keyword>
<feature type="transmembrane region" description="Helical" evidence="5">
    <location>
        <begin position="349"/>
        <end position="372"/>
    </location>
</feature>
<evidence type="ECO:0000256" key="3">
    <source>
        <dbReference type="ARBA" id="ARBA00022989"/>
    </source>
</evidence>
<dbReference type="Gene3D" id="1.20.1250.20">
    <property type="entry name" value="MFS general substrate transporter like domains"/>
    <property type="match status" value="1"/>
</dbReference>
<feature type="transmembrane region" description="Helical" evidence="5">
    <location>
        <begin position="90"/>
        <end position="109"/>
    </location>
</feature>
<dbReference type="AlphaFoldDB" id="A0A4V3D0G0"/>
<feature type="transmembrane region" description="Helical" evidence="5">
    <location>
        <begin position="424"/>
        <end position="442"/>
    </location>
</feature>
<evidence type="ECO:0000313" key="8">
    <source>
        <dbReference type="Proteomes" id="UP000295444"/>
    </source>
</evidence>
<feature type="transmembrane region" description="Helical" evidence="5">
    <location>
        <begin position="23"/>
        <end position="46"/>
    </location>
</feature>
<feature type="transmembrane region" description="Helical" evidence="5">
    <location>
        <begin position="218"/>
        <end position="234"/>
    </location>
</feature>
<feature type="transmembrane region" description="Helical" evidence="5">
    <location>
        <begin position="240"/>
        <end position="259"/>
    </location>
</feature>
<evidence type="ECO:0000256" key="4">
    <source>
        <dbReference type="ARBA" id="ARBA00023136"/>
    </source>
</evidence>
<feature type="transmembrane region" description="Helical" evidence="5">
    <location>
        <begin position="315"/>
        <end position="337"/>
    </location>
</feature>
<dbReference type="InterPro" id="IPR011701">
    <property type="entry name" value="MFS"/>
</dbReference>
<dbReference type="PRINTS" id="PR01035">
    <property type="entry name" value="TCRTETA"/>
</dbReference>
<evidence type="ECO:0000256" key="1">
    <source>
        <dbReference type="ARBA" id="ARBA00004651"/>
    </source>
</evidence>
<feature type="transmembrane region" description="Helical" evidence="5">
    <location>
        <begin position="448"/>
        <end position="469"/>
    </location>
</feature>
<dbReference type="PANTHER" id="PTHR42718:SF39">
    <property type="entry name" value="ACTINORHODIN TRANSPORTER-RELATED"/>
    <property type="match status" value="1"/>
</dbReference>
<evidence type="ECO:0000313" key="7">
    <source>
        <dbReference type="EMBL" id="TDQ05475.1"/>
    </source>
</evidence>
<dbReference type="CDD" id="cd17321">
    <property type="entry name" value="MFS_MMR_MDR_like"/>
    <property type="match status" value="1"/>
</dbReference>
<dbReference type="Pfam" id="PF07690">
    <property type="entry name" value="MFS_1"/>
    <property type="match status" value="1"/>
</dbReference>
<evidence type="ECO:0000256" key="5">
    <source>
        <dbReference type="SAM" id="Phobius"/>
    </source>
</evidence>